<evidence type="ECO:0000313" key="2">
    <source>
        <dbReference type="Proteomes" id="UP000477980"/>
    </source>
</evidence>
<organism evidence="1 2">
    <name type="scientific">Segatella copri</name>
    <dbReference type="NCBI Taxonomy" id="165179"/>
    <lineage>
        <taxon>Bacteria</taxon>
        <taxon>Pseudomonadati</taxon>
        <taxon>Bacteroidota</taxon>
        <taxon>Bacteroidia</taxon>
        <taxon>Bacteroidales</taxon>
        <taxon>Prevotellaceae</taxon>
        <taxon>Segatella</taxon>
    </lineage>
</organism>
<protein>
    <submittedName>
        <fullName evidence="1">Uncharacterized protein</fullName>
    </submittedName>
</protein>
<dbReference type="OrthoDB" id="9797950at2"/>
<comment type="caution">
    <text evidence="1">The sequence shown here is derived from an EMBL/GenBank/DDBJ whole genome shotgun (WGS) entry which is preliminary data.</text>
</comment>
<evidence type="ECO:0000313" key="1">
    <source>
        <dbReference type="EMBL" id="MQP14949.1"/>
    </source>
</evidence>
<dbReference type="RefSeq" id="WP_153090696.1">
    <property type="nucleotide sequence ID" value="NZ_VZAH01000109.1"/>
</dbReference>
<proteinExistence type="predicted"/>
<gene>
    <name evidence="1" type="ORF">F7D25_11135</name>
</gene>
<dbReference type="AlphaFoldDB" id="A0A6G1VND6"/>
<dbReference type="Proteomes" id="UP000477980">
    <property type="component" value="Unassembled WGS sequence"/>
</dbReference>
<reference evidence="1 2" key="1">
    <citation type="submission" date="2019-09" db="EMBL/GenBank/DDBJ databases">
        <title>Distinct polysaccharide growth profiles of human intestinal Prevotella copri isolates.</title>
        <authorList>
            <person name="Fehlner-Peach H."/>
            <person name="Magnabosco C."/>
            <person name="Raghavan V."/>
            <person name="Scher J.U."/>
            <person name="Tett A."/>
            <person name="Cox L.M."/>
            <person name="Gottsegen C."/>
            <person name="Watters A."/>
            <person name="Wiltshire- Gordon J.D."/>
            <person name="Segata N."/>
            <person name="Bonneau R."/>
            <person name="Littman D.R."/>
        </authorList>
    </citation>
    <scope>NUCLEOTIDE SEQUENCE [LARGE SCALE GENOMIC DNA]</scope>
    <source>
        <strain evidence="2">iAA917</strain>
    </source>
</reference>
<dbReference type="Gene3D" id="3.40.50.11350">
    <property type="match status" value="1"/>
</dbReference>
<dbReference type="EMBL" id="VZAH01000109">
    <property type="protein sequence ID" value="MQP14949.1"/>
    <property type="molecule type" value="Genomic_DNA"/>
</dbReference>
<name>A0A6G1VND6_9BACT</name>
<sequence>MNKKDTIRNIIYKAMNKISFYLYLIKVYVKQEMGMFDQPGRKGYVVLNHCYYTQKVFNVAYVKNVMHLILYYLDKGYTPVITEINKNSSLGWSTFFEQPFGDRIEPFEASKDVDNKGYKSIFKGKIECGHDIFYRRFQQKFWKKFAFKFVKLNAETKKYCDLDYNNIIKPDMRVVGCCCRGSDYIKLKPAYHPVQPDLQMVEKVVRRLLEKEGYTHVYLATEEQRIHDYFMSKFPGKVLVNKRHYIGDAFKQSGADWCHQVVLGIENEPYVKGIEYLSSIYILSKCNALVGGNCGATQLAFLMNNFKYNYTEVFNLGLYPPSIYNKVGID</sequence>
<accession>A0A6G1VND6</accession>